<dbReference type="GO" id="GO:0030145">
    <property type="term" value="F:manganese ion binding"/>
    <property type="evidence" value="ECO:0007669"/>
    <property type="project" value="InterPro"/>
</dbReference>
<dbReference type="InterPro" id="IPR052433">
    <property type="entry name" value="X-Pro_dipept-like"/>
</dbReference>
<dbReference type="CDD" id="cd01087">
    <property type="entry name" value="Prolidase"/>
    <property type="match status" value="1"/>
</dbReference>
<evidence type="ECO:0000256" key="3">
    <source>
        <dbReference type="ARBA" id="ARBA00022670"/>
    </source>
</evidence>
<sequence length="567" mass="63628">MFLMLAVRFFFVHACRFLPDAFMLNSRWQTLHVNRKQYPSMATSSLAPPEVPMELHAGNRDRLLTALHAHLSAAASPPRGLALLQGGEEQTRHCTDHLELFRQESYFAYLFGVREPGFYGAIDIASGQSILFAPRLPPDYAVWMGEIKPLPYFKDRYKVDLVFYVDEIVQVLQDRFSQHGKPVLFLLYGKSTDSGNYSKPASFEGIEKFDTDLSTLHPILTECRVIKSGMELALIQYANDVSSEAHIEVMRQAKPGMKEYQLESIFLHHSYRYGACRHCSYTCICATGENRNCDTSINIITTNHHLVPVVVLSTVSICSILHYGHTAAPNDRTLNDGDMALMDMGAEYNFYGSDITCSYPINGKFNSNQAIVYNAVLKAHNAVISHMQPGLKWVDMHKLAEQTILESLKNEKIIHGDIADMMARRLGAVFMPHGLGHLLGIDTHDPGGYPEGLERPKEPGLSSLRTIRELKEGMVITVEPGCYFIDALLRPARDDPISSKFFNWEEIEKYKSFGGVRIESDLYVTAQGCKNLTNCPRETWEIEAVMAGAPWPPRASVTKAENGLPKA</sequence>
<dbReference type="STRING" id="4565.A0A3B6PKN4"/>
<dbReference type="Pfam" id="PF05195">
    <property type="entry name" value="AMP_N"/>
    <property type="match status" value="1"/>
</dbReference>
<keyword evidence="8" id="KW-0464">Manganese</keyword>
<dbReference type="OrthoDB" id="10261878at2759"/>
<dbReference type="SMART" id="SM01011">
    <property type="entry name" value="AMP_N"/>
    <property type="match status" value="1"/>
</dbReference>
<evidence type="ECO:0000256" key="6">
    <source>
        <dbReference type="ARBA" id="ARBA00022997"/>
    </source>
</evidence>
<evidence type="ECO:0000259" key="16">
    <source>
        <dbReference type="SMART" id="SM01011"/>
    </source>
</evidence>
<keyword evidence="18" id="KW-1185">Reference proteome</keyword>
<gene>
    <name evidence="17" type="primary">LOC123137010</name>
</gene>
<comment type="catalytic activity">
    <reaction evidence="15">
        <text>Xaa-L-Pro dipeptide + H2O = an L-alpha-amino acid + L-proline</text>
        <dbReference type="Rhea" id="RHEA:76407"/>
        <dbReference type="ChEBI" id="CHEBI:15377"/>
        <dbReference type="ChEBI" id="CHEBI:59869"/>
        <dbReference type="ChEBI" id="CHEBI:60039"/>
        <dbReference type="ChEBI" id="CHEBI:195196"/>
        <dbReference type="EC" id="3.4.13.9"/>
    </reaction>
</comment>
<keyword evidence="6" id="KW-0224">Dipeptidase</keyword>
<keyword evidence="3" id="KW-0645">Protease</keyword>
<evidence type="ECO:0000313" key="18">
    <source>
        <dbReference type="Proteomes" id="UP000019116"/>
    </source>
</evidence>
<dbReference type="InterPro" id="IPR036005">
    <property type="entry name" value="Creatinase/aminopeptidase-like"/>
</dbReference>
<dbReference type="InterPro" id="IPR007865">
    <property type="entry name" value="Aminopep_P_N"/>
</dbReference>
<dbReference type="GO" id="GO:0102009">
    <property type="term" value="F:proline dipeptidase activity"/>
    <property type="evidence" value="ECO:0007669"/>
    <property type="project" value="UniProtKB-EC"/>
</dbReference>
<accession>A0A3B6PKN4</accession>
<dbReference type="SUPFAM" id="SSF55920">
    <property type="entry name" value="Creatinase/aminopeptidase"/>
    <property type="match status" value="1"/>
</dbReference>
<evidence type="ECO:0000256" key="13">
    <source>
        <dbReference type="ARBA" id="ARBA00044284"/>
    </source>
</evidence>
<dbReference type="PANTHER" id="PTHR48480">
    <property type="match status" value="1"/>
</dbReference>
<evidence type="ECO:0000256" key="5">
    <source>
        <dbReference type="ARBA" id="ARBA00022801"/>
    </source>
</evidence>
<evidence type="ECO:0000313" key="17">
    <source>
        <dbReference type="EnsemblPlants" id="TraesCS6B02G216000.3"/>
    </source>
</evidence>
<dbReference type="AlphaFoldDB" id="A0A3B6PKN4"/>
<dbReference type="Proteomes" id="UP000019116">
    <property type="component" value="Chromosome 6B"/>
</dbReference>
<evidence type="ECO:0000256" key="9">
    <source>
        <dbReference type="ARBA" id="ARBA00043990"/>
    </source>
</evidence>
<dbReference type="Gene3D" id="3.90.230.10">
    <property type="entry name" value="Creatinase/methionine aminopeptidase superfamily"/>
    <property type="match status" value="1"/>
</dbReference>
<dbReference type="Gene3D" id="3.40.350.10">
    <property type="entry name" value="Creatinase/prolidase N-terminal domain"/>
    <property type="match status" value="1"/>
</dbReference>
<comment type="subunit">
    <text evidence="2">Homodimer.</text>
</comment>
<dbReference type="InterPro" id="IPR000994">
    <property type="entry name" value="Pept_M24"/>
</dbReference>
<evidence type="ECO:0000256" key="7">
    <source>
        <dbReference type="ARBA" id="ARBA00023049"/>
    </source>
</evidence>
<keyword evidence="5" id="KW-0378">Hydrolase</keyword>
<dbReference type="Gramene" id="TraesCS6B02G216000.3">
    <property type="protein sequence ID" value="TraesCS6B02G216000.3"/>
    <property type="gene ID" value="TraesCS6B02G216000"/>
</dbReference>
<keyword evidence="4" id="KW-0479">Metal-binding</keyword>
<name>A0A3B6PKN4_WHEAT</name>
<keyword evidence="7" id="KW-0482">Metalloprotease</keyword>
<dbReference type="SUPFAM" id="SSF53092">
    <property type="entry name" value="Creatinase/prolidase N-terminal domain"/>
    <property type="match status" value="1"/>
</dbReference>
<evidence type="ECO:0000256" key="2">
    <source>
        <dbReference type="ARBA" id="ARBA00011738"/>
    </source>
</evidence>
<dbReference type="GO" id="GO:0006508">
    <property type="term" value="P:proteolysis"/>
    <property type="evidence" value="ECO:0007669"/>
    <property type="project" value="UniProtKB-KW"/>
</dbReference>
<dbReference type="EC" id="3.4.13.9" evidence="10"/>
<comment type="similarity">
    <text evidence="9">Belongs to the peptidase M24B family. Eukaryotic-type prolidase subfamily.</text>
</comment>
<organism evidence="17">
    <name type="scientific">Triticum aestivum</name>
    <name type="common">Wheat</name>
    <dbReference type="NCBI Taxonomy" id="4565"/>
    <lineage>
        <taxon>Eukaryota</taxon>
        <taxon>Viridiplantae</taxon>
        <taxon>Streptophyta</taxon>
        <taxon>Embryophyta</taxon>
        <taxon>Tracheophyta</taxon>
        <taxon>Spermatophyta</taxon>
        <taxon>Magnoliopsida</taxon>
        <taxon>Liliopsida</taxon>
        <taxon>Poales</taxon>
        <taxon>Poaceae</taxon>
        <taxon>BOP clade</taxon>
        <taxon>Pooideae</taxon>
        <taxon>Triticodae</taxon>
        <taxon>Triticeae</taxon>
        <taxon>Triticinae</taxon>
        <taxon>Triticum</taxon>
    </lineage>
</organism>
<dbReference type="InterPro" id="IPR029149">
    <property type="entry name" value="Creatin/AminoP/Spt16_N"/>
</dbReference>
<dbReference type="Pfam" id="PF00557">
    <property type="entry name" value="Peptidase_M24"/>
    <property type="match status" value="1"/>
</dbReference>
<comment type="cofactor">
    <cofactor evidence="1">
        <name>Mn(2+)</name>
        <dbReference type="ChEBI" id="CHEBI:29035"/>
    </cofactor>
</comment>
<dbReference type="GO" id="GO:0070006">
    <property type="term" value="F:metalloaminopeptidase activity"/>
    <property type="evidence" value="ECO:0007669"/>
    <property type="project" value="InterPro"/>
</dbReference>
<protein>
    <recommendedName>
        <fullName evidence="11">Xaa-Pro dipeptidase</fullName>
        <ecNumber evidence="10">3.4.13.9</ecNumber>
    </recommendedName>
    <alternativeName>
        <fullName evidence="14">Imidodipeptidase</fullName>
    </alternativeName>
    <alternativeName>
        <fullName evidence="12">Peptidase D</fullName>
    </alternativeName>
    <alternativeName>
        <fullName evidence="13">Proline dipeptidase</fullName>
    </alternativeName>
</protein>
<dbReference type="PANTHER" id="PTHR48480:SF2">
    <property type="entry name" value="PEPTIDASE D"/>
    <property type="match status" value="1"/>
</dbReference>
<evidence type="ECO:0000256" key="11">
    <source>
        <dbReference type="ARBA" id="ARBA00044141"/>
    </source>
</evidence>
<evidence type="ECO:0000256" key="10">
    <source>
        <dbReference type="ARBA" id="ARBA00044051"/>
    </source>
</evidence>
<feature type="domain" description="Aminopeptidase P N-terminal" evidence="16">
    <location>
        <begin position="51"/>
        <end position="195"/>
    </location>
</feature>
<evidence type="ECO:0000256" key="4">
    <source>
        <dbReference type="ARBA" id="ARBA00022723"/>
    </source>
</evidence>
<proteinExistence type="inferred from homology"/>
<evidence type="ECO:0000256" key="8">
    <source>
        <dbReference type="ARBA" id="ARBA00023211"/>
    </source>
</evidence>
<evidence type="ECO:0000256" key="15">
    <source>
        <dbReference type="ARBA" id="ARBA00048994"/>
    </source>
</evidence>
<reference evidence="17" key="1">
    <citation type="submission" date="2018-08" db="EMBL/GenBank/DDBJ databases">
        <authorList>
            <person name="Rossello M."/>
        </authorList>
    </citation>
    <scope>NUCLEOTIDE SEQUENCE [LARGE SCALE GENOMIC DNA]</scope>
    <source>
        <strain evidence="17">cv. Chinese Spring</strain>
    </source>
</reference>
<evidence type="ECO:0000256" key="12">
    <source>
        <dbReference type="ARBA" id="ARBA00044252"/>
    </source>
</evidence>
<dbReference type="Gramene" id="TraesCS6B03G0579800.2">
    <property type="protein sequence ID" value="TraesCS6B03G0579800.2.CDS"/>
    <property type="gene ID" value="TraesCS6B03G0579800"/>
</dbReference>
<reference evidence="17" key="2">
    <citation type="submission" date="2018-10" db="UniProtKB">
        <authorList>
            <consortium name="EnsemblPlants"/>
        </authorList>
    </citation>
    <scope>IDENTIFICATION</scope>
</reference>
<evidence type="ECO:0000256" key="1">
    <source>
        <dbReference type="ARBA" id="ARBA00001936"/>
    </source>
</evidence>
<dbReference type="EnsemblPlants" id="TraesCS6B02G216000.3">
    <property type="protein sequence ID" value="TraesCS6B02G216000.3"/>
    <property type="gene ID" value="TraesCS6B02G216000"/>
</dbReference>
<dbReference type="SMR" id="A0A3B6PKN4"/>
<evidence type="ECO:0000256" key="14">
    <source>
        <dbReference type="ARBA" id="ARBA00044351"/>
    </source>
</evidence>